<keyword evidence="2 9" id="KW-0645">Protease</keyword>
<dbReference type="SUPFAM" id="SSF55486">
    <property type="entry name" value="Metalloproteases ('zincins'), catalytic domain"/>
    <property type="match status" value="1"/>
</dbReference>
<evidence type="ECO:0000256" key="3">
    <source>
        <dbReference type="ARBA" id="ARBA00022723"/>
    </source>
</evidence>
<dbReference type="GO" id="GO:0004222">
    <property type="term" value="F:metalloendopeptidase activity"/>
    <property type="evidence" value="ECO:0007669"/>
    <property type="project" value="UniProtKB-EC"/>
</dbReference>
<dbReference type="InterPro" id="IPR024079">
    <property type="entry name" value="MetalloPept_cat_dom_sf"/>
</dbReference>
<evidence type="ECO:0000256" key="4">
    <source>
        <dbReference type="ARBA" id="ARBA00022801"/>
    </source>
</evidence>
<evidence type="ECO:0000256" key="2">
    <source>
        <dbReference type="ARBA" id="ARBA00022670"/>
    </source>
</evidence>
<comment type="catalytic activity">
    <reaction evidence="7">
        <text>Hydrolysis of oligopeptides, with broad specificity. Gly or Ala commonly occur as P1 or P1' residues, but more distant residues are also important, as is shown by the fact that Z-Gly-Pro-Gly-|-Gly-Pro-Ala is cleaved, but not Z-(Gly)(5).</text>
        <dbReference type="EC" id="3.4.24.70"/>
    </reaction>
</comment>
<dbReference type="EC" id="3.4.24.70" evidence="8"/>
<dbReference type="Gene3D" id="3.40.390.10">
    <property type="entry name" value="Collagenase (Catalytic Domain)"/>
    <property type="match status" value="1"/>
</dbReference>
<feature type="domain" description="Peptidase M3A/M3B catalytic" evidence="10">
    <location>
        <begin position="226"/>
        <end position="686"/>
    </location>
</feature>
<accession>A0A150RK62</accession>
<dbReference type="GO" id="GO:0006508">
    <property type="term" value="P:proteolysis"/>
    <property type="evidence" value="ECO:0007669"/>
    <property type="project" value="UniProtKB-KW"/>
</dbReference>
<evidence type="ECO:0000259" key="10">
    <source>
        <dbReference type="Pfam" id="PF01432"/>
    </source>
</evidence>
<dbReference type="FunFam" id="3.40.390.10:FF:000009">
    <property type="entry name" value="Oligopeptidase A"/>
    <property type="match status" value="1"/>
</dbReference>
<keyword evidence="3 9" id="KW-0479">Metal-binding</keyword>
<protein>
    <recommendedName>
        <fullName evidence="8">oligopeptidase A</fullName>
        <ecNumber evidence="8">3.4.24.70</ecNumber>
    </recommendedName>
</protein>
<evidence type="ECO:0000256" key="1">
    <source>
        <dbReference type="ARBA" id="ARBA00006040"/>
    </source>
</evidence>
<dbReference type="InterPro" id="IPR024077">
    <property type="entry name" value="Neurolysin/TOP_dom2"/>
</dbReference>
<comment type="caution">
    <text evidence="12">The sequence shown here is derived from an EMBL/GenBank/DDBJ whole genome shotgun (WGS) entry which is preliminary data.</text>
</comment>
<dbReference type="PANTHER" id="PTHR43660:SF1">
    <property type="entry name" value="DIPEPTIDYL CARBOXYPEPTIDASE"/>
    <property type="match status" value="1"/>
</dbReference>
<dbReference type="AlphaFoldDB" id="A0A150RK62"/>
<dbReference type="CDD" id="cd06456">
    <property type="entry name" value="M3A_DCP"/>
    <property type="match status" value="1"/>
</dbReference>
<name>A0A150RK62_SORCE</name>
<dbReference type="InterPro" id="IPR001567">
    <property type="entry name" value="Pept_M3A_M3B_dom"/>
</dbReference>
<evidence type="ECO:0000256" key="5">
    <source>
        <dbReference type="ARBA" id="ARBA00022833"/>
    </source>
</evidence>
<proteinExistence type="inferred from homology"/>
<dbReference type="Gene3D" id="1.10.1370.40">
    <property type="match status" value="1"/>
</dbReference>
<keyword evidence="5 9" id="KW-0862">Zinc</keyword>
<dbReference type="Pfam" id="PF19310">
    <property type="entry name" value="TOP_N"/>
    <property type="match status" value="1"/>
</dbReference>
<evidence type="ECO:0000313" key="12">
    <source>
        <dbReference type="EMBL" id="KYF80612.1"/>
    </source>
</evidence>
<sequence length="688" mass="77090">MTEATDNPLLSLGFEIPFDRIRSEHVEPAVRALLEDARARLEAVIATPGPRTYDNTLGALEAVTDRLDRAMNVVSHLESTSTTPELRAAYNAVQPEVSEFLSGIALNDGVYGALKAFAATPEAEALTGPRRRFFKKTLDDFRRSGAELDPAGKKRLSEIDVELATLTLRFSQNVLDATNAFEFVVEDPARLAGLPPSAVETARQSAEDRGIKGYRFTLQAPSYIPVLTYLDDASIRERFYRAFNTRATEGGHDNRPLIRRILELRCEKAKLLGYASFADLVLEDRMAKTGAEARRFVSTLRERTEPVFEREKDELAAFRRELEGPGAPPLAPWDVSYYAEKLRRARYDFDDEALRPYFPLDRVISGLFEIAHRLYGVRITPWQGAPTWHPSVRAYQLLEADGAQSAAFYLDFLPREQKRDGAWMHGLVTGAPVPVPVEDGRAAGEDARHLEVLAGSFTPPVGGRPALLNHREVETLFHEFGHMMHHASSRVPIRSLAGTNVAWDFVELPSQIMENWCWERDALDLFARHHETGAPIPDDLLQRMRAARTFRAGATTMRQLGFAEIDLALHMDWSPERGDVIELAREVLSRYSPVPLPEGYAMIAGFSHLFSSPVGYAAGYYSYKWAEVLDADAFSRFQEEGLFSRQVGDAFRSQILALGDTQDPMDLYKSFRGREPTLDALLQRSGLA</sequence>
<comment type="cofactor">
    <cofactor evidence="9">
        <name>Zn(2+)</name>
        <dbReference type="ChEBI" id="CHEBI:29105"/>
    </cofactor>
    <text evidence="9">Binds 1 zinc ion.</text>
</comment>
<feature type="domain" description="Oligopeptidase A N-terminal" evidence="11">
    <location>
        <begin position="32"/>
        <end position="149"/>
    </location>
</feature>
<dbReference type="Pfam" id="PF01432">
    <property type="entry name" value="Peptidase_M3"/>
    <property type="match status" value="1"/>
</dbReference>
<gene>
    <name evidence="12" type="ORF">BE17_36265</name>
</gene>
<evidence type="ECO:0000259" key="11">
    <source>
        <dbReference type="Pfam" id="PF19310"/>
    </source>
</evidence>
<evidence type="ECO:0000256" key="8">
    <source>
        <dbReference type="ARBA" id="ARBA00026100"/>
    </source>
</evidence>
<evidence type="ECO:0000313" key="13">
    <source>
        <dbReference type="Proteomes" id="UP000075635"/>
    </source>
</evidence>
<keyword evidence="6 9" id="KW-0482">Metalloprotease</keyword>
<dbReference type="GO" id="GO:0005829">
    <property type="term" value="C:cytosol"/>
    <property type="evidence" value="ECO:0007669"/>
    <property type="project" value="UniProtKB-ARBA"/>
</dbReference>
<dbReference type="GO" id="GO:0046872">
    <property type="term" value="F:metal ion binding"/>
    <property type="evidence" value="ECO:0007669"/>
    <property type="project" value="UniProtKB-UniRule"/>
</dbReference>
<keyword evidence="4 9" id="KW-0378">Hydrolase</keyword>
<organism evidence="12 13">
    <name type="scientific">Sorangium cellulosum</name>
    <name type="common">Polyangium cellulosum</name>
    <dbReference type="NCBI Taxonomy" id="56"/>
    <lineage>
        <taxon>Bacteria</taxon>
        <taxon>Pseudomonadati</taxon>
        <taxon>Myxococcota</taxon>
        <taxon>Polyangia</taxon>
        <taxon>Polyangiales</taxon>
        <taxon>Polyangiaceae</taxon>
        <taxon>Sorangium</taxon>
    </lineage>
</organism>
<comment type="similarity">
    <text evidence="1 9">Belongs to the peptidase M3 family.</text>
</comment>
<dbReference type="InterPro" id="IPR045666">
    <property type="entry name" value="OpdA_N"/>
</dbReference>
<dbReference type="EMBL" id="JEMB01002516">
    <property type="protein sequence ID" value="KYF80612.1"/>
    <property type="molecule type" value="Genomic_DNA"/>
</dbReference>
<evidence type="ECO:0000256" key="6">
    <source>
        <dbReference type="ARBA" id="ARBA00023049"/>
    </source>
</evidence>
<evidence type="ECO:0000256" key="9">
    <source>
        <dbReference type="RuleBase" id="RU003435"/>
    </source>
</evidence>
<reference evidence="12 13" key="1">
    <citation type="submission" date="2014-02" db="EMBL/GenBank/DDBJ databases">
        <title>The small core and large imbalanced accessory genome model reveals a collaborative survival strategy of Sorangium cellulosum strains in nature.</title>
        <authorList>
            <person name="Han K."/>
            <person name="Peng R."/>
            <person name="Blom J."/>
            <person name="Li Y.-Z."/>
        </authorList>
    </citation>
    <scope>NUCLEOTIDE SEQUENCE [LARGE SCALE GENOMIC DNA]</scope>
    <source>
        <strain evidence="12 13">So0011-07</strain>
    </source>
</reference>
<dbReference type="InterPro" id="IPR034005">
    <property type="entry name" value="M3A_DCP"/>
</dbReference>
<evidence type="ECO:0000256" key="7">
    <source>
        <dbReference type="ARBA" id="ARBA00024603"/>
    </source>
</evidence>
<dbReference type="InterPro" id="IPR045090">
    <property type="entry name" value="Pept_M3A_M3B"/>
</dbReference>
<dbReference type="Gene3D" id="1.10.1370.10">
    <property type="entry name" value="Neurolysin, domain 3"/>
    <property type="match status" value="1"/>
</dbReference>
<dbReference type="Proteomes" id="UP000075635">
    <property type="component" value="Unassembled WGS sequence"/>
</dbReference>
<dbReference type="PANTHER" id="PTHR43660">
    <property type="entry name" value="DIPEPTIDYL CARBOXYPEPTIDASE"/>
    <property type="match status" value="1"/>
</dbReference>